<comment type="caution">
    <text evidence="4">The sequence shown here is derived from an EMBL/GenBank/DDBJ whole genome shotgun (WGS) entry which is preliminary data.</text>
</comment>
<dbReference type="PANTHER" id="PTHR10584:SF166">
    <property type="entry name" value="RIBOKINASE"/>
    <property type="match status" value="1"/>
</dbReference>
<dbReference type="InterPro" id="IPR029056">
    <property type="entry name" value="Ribokinase-like"/>
</dbReference>
<evidence type="ECO:0000259" key="3">
    <source>
        <dbReference type="Pfam" id="PF00294"/>
    </source>
</evidence>
<dbReference type="SUPFAM" id="SSF53613">
    <property type="entry name" value="Ribokinase-like"/>
    <property type="match status" value="1"/>
</dbReference>
<dbReference type="CDD" id="cd01941">
    <property type="entry name" value="YeiC_kinase_like"/>
    <property type="match status" value="1"/>
</dbReference>
<feature type="domain" description="Carbohydrate kinase PfkB" evidence="3">
    <location>
        <begin position="4"/>
        <end position="293"/>
    </location>
</feature>
<accession>A0A4S3B3X8</accession>
<name>A0A4S3B3X8_9ENTE</name>
<reference evidence="4 5" key="1">
    <citation type="submission" date="2019-01" db="EMBL/GenBank/DDBJ databases">
        <title>Vagococcus silagei sp. nov. isolated from brewer's grain.</title>
        <authorList>
            <person name="Guu J.-R."/>
        </authorList>
    </citation>
    <scope>NUCLEOTIDE SEQUENCE [LARGE SCALE GENOMIC DNA]</scope>
    <source>
        <strain evidence="4 5">2B-2</strain>
    </source>
</reference>
<dbReference type="AlphaFoldDB" id="A0A4S3B3X8"/>
<evidence type="ECO:0000313" key="5">
    <source>
        <dbReference type="Proteomes" id="UP000310506"/>
    </source>
</evidence>
<gene>
    <name evidence="4" type="ORF">ESZ54_11240</name>
</gene>
<dbReference type="Pfam" id="PF00294">
    <property type="entry name" value="PfkB"/>
    <property type="match status" value="1"/>
</dbReference>
<evidence type="ECO:0000256" key="2">
    <source>
        <dbReference type="ARBA" id="ARBA00022777"/>
    </source>
</evidence>
<dbReference type="Gene3D" id="3.40.1190.20">
    <property type="match status" value="1"/>
</dbReference>
<proteinExistence type="predicted"/>
<dbReference type="PANTHER" id="PTHR10584">
    <property type="entry name" value="SUGAR KINASE"/>
    <property type="match status" value="1"/>
</dbReference>
<dbReference type="GO" id="GO:0016301">
    <property type="term" value="F:kinase activity"/>
    <property type="evidence" value="ECO:0007669"/>
    <property type="project" value="UniProtKB-KW"/>
</dbReference>
<keyword evidence="1" id="KW-0808">Transferase</keyword>
<evidence type="ECO:0000256" key="1">
    <source>
        <dbReference type="ARBA" id="ARBA00022679"/>
    </source>
</evidence>
<keyword evidence="5" id="KW-1185">Reference proteome</keyword>
<dbReference type="EMBL" id="SDGV01000029">
    <property type="protein sequence ID" value="THB60283.1"/>
    <property type="molecule type" value="Genomic_DNA"/>
</dbReference>
<dbReference type="Proteomes" id="UP000310506">
    <property type="component" value="Unassembled WGS sequence"/>
</dbReference>
<dbReference type="OrthoDB" id="9806249at2"/>
<dbReference type="InterPro" id="IPR011611">
    <property type="entry name" value="PfkB_dom"/>
</dbReference>
<sequence>MEEKYIVVIGGLNLDIAGLSGQNYHERDSNIGDISLNVGGVGQNIAQNLTRLEAPTYLITVYGDDSFGEILEKECQRNDINLDYAEKINGEHSSTYLYVADSDGDMLTAINDMKIVEHINPAFLEKRLDFINGAELCVIDGNISQESIDYIAENVNRPLFVDPVSIAKVERFTHVLDKIDTMKPNHLEIEFLTGVKVTDVESAKDAAKALNKLGVKNVFISLGAKGILCSRHDEEPQLISPIVEKIVSTNGAGDCTMATITWSRFYFGESLPVKEVGQLSQAAASLTLESNLAVSDRLSIRNVVKRSLRYNK</sequence>
<organism evidence="4 5">
    <name type="scientific">Vagococcus silagei</name>
    <dbReference type="NCBI Taxonomy" id="2508885"/>
    <lineage>
        <taxon>Bacteria</taxon>
        <taxon>Bacillati</taxon>
        <taxon>Bacillota</taxon>
        <taxon>Bacilli</taxon>
        <taxon>Lactobacillales</taxon>
        <taxon>Enterococcaceae</taxon>
        <taxon>Vagococcus</taxon>
    </lineage>
</organism>
<keyword evidence="2 4" id="KW-0418">Kinase</keyword>
<evidence type="ECO:0000313" key="4">
    <source>
        <dbReference type="EMBL" id="THB60283.1"/>
    </source>
</evidence>
<protein>
    <submittedName>
        <fullName evidence="4">Carbohydrate kinase</fullName>
    </submittedName>
</protein>
<dbReference type="RefSeq" id="WP_136137751.1">
    <property type="nucleotide sequence ID" value="NZ_SDGV01000029.1"/>
</dbReference>